<gene>
    <name evidence="2" type="ORF">CLV47_104146</name>
</gene>
<dbReference type="Gene3D" id="3.40.630.30">
    <property type="match status" value="1"/>
</dbReference>
<evidence type="ECO:0000259" key="1">
    <source>
        <dbReference type="PROSITE" id="PS51186"/>
    </source>
</evidence>
<dbReference type="InterPro" id="IPR051531">
    <property type="entry name" value="N-acetyltransferase"/>
</dbReference>
<keyword evidence="3" id="KW-1185">Reference proteome</keyword>
<keyword evidence="2" id="KW-0808">Transferase</keyword>
<proteinExistence type="predicted"/>
<evidence type="ECO:0000313" key="2">
    <source>
        <dbReference type="EMBL" id="PRZ42799.1"/>
    </source>
</evidence>
<feature type="domain" description="N-acetyltransferase" evidence="1">
    <location>
        <begin position="16"/>
        <end position="182"/>
    </location>
</feature>
<dbReference type="InterPro" id="IPR000182">
    <property type="entry name" value="GNAT_dom"/>
</dbReference>
<evidence type="ECO:0000313" key="3">
    <source>
        <dbReference type="Proteomes" id="UP000237752"/>
    </source>
</evidence>
<accession>A0A2T1A2G8</accession>
<dbReference type="InterPro" id="IPR016181">
    <property type="entry name" value="Acyl_CoA_acyltransferase"/>
</dbReference>
<dbReference type="AlphaFoldDB" id="A0A2T1A2G8"/>
<name>A0A2T1A2G8_9ACTN</name>
<dbReference type="SUPFAM" id="SSF55729">
    <property type="entry name" value="Acyl-CoA N-acyltransferases (Nat)"/>
    <property type="match status" value="1"/>
</dbReference>
<dbReference type="PROSITE" id="PS51186">
    <property type="entry name" value="GNAT"/>
    <property type="match status" value="1"/>
</dbReference>
<protein>
    <submittedName>
        <fullName evidence="2">RimJ/RimL family protein N-acetyltransferase</fullName>
    </submittedName>
</protein>
<organism evidence="2 3">
    <name type="scientific">Antricoccus suffuscus</name>
    <dbReference type="NCBI Taxonomy" id="1629062"/>
    <lineage>
        <taxon>Bacteria</taxon>
        <taxon>Bacillati</taxon>
        <taxon>Actinomycetota</taxon>
        <taxon>Actinomycetes</taxon>
        <taxon>Geodermatophilales</taxon>
        <taxon>Antricoccaceae</taxon>
        <taxon>Antricoccus</taxon>
    </lineage>
</organism>
<reference evidence="2 3" key="1">
    <citation type="submission" date="2018-03" db="EMBL/GenBank/DDBJ databases">
        <title>Genomic Encyclopedia of Archaeal and Bacterial Type Strains, Phase II (KMG-II): from individual species to whole genera.</title>
        <authorList>
            <person name="Goeker M."/>
        </authorList>
    </citation>
    <scope>NUCLEOTIDE SEQUENCE [LARGE SCALE GENOMIC DNA]</scope>
    <source>
        <strain evidence="2 3">DSM 100065</strain>
    </source>
</reference>
<dbReference type="EMBL" id="PVUE01000004">
    <property type="protein sequence ID" value="PRZ42799.1"/>
    <property type="molecule type" value="Genomic_DNA"/>
</dbReference>
<dbReference type="GO" id="GO:0016747">
    <property type="term" value="F:acyltransferase activity, transferring groups other than amino-acyl groups"/>
    <property type="evidence" value="ECO:0007669"/>
    <property type="project" value="InterPro"/>
</dbReference>
<comment type="caution">
    <text evidence="2">The sequence shown here is derived from an EMBL/GenBank/DDBJ whole genome shotgun (WGS) entry which is preliminary data.</text>
</comment>
<sequence length="192" mass="21338">MHGVIIEESSIHTPRLTLRPWTLQDAPAALAIYGTPDVSRWLAPAMQQVPDIPAMEEILERWISECDGRDLPEGRWAIELRETGELVGGIALLPMPPYHGDLEIAWQLAPRAWGKGLAAEAGHAVAHQAFESGALIDELFAVVRPRNVRGAATAKSVGMEWVGETDKYYDLQLQVYRLRKADLDVPTEPRRS</sequence>
<dbReference type="PANTHER" id="PTHR43792:SF1">
    <property type="entry name" value="N-ACETYLTRANSFERASE DOMAIN-CONTAINING PROTEIN"/>
    <property type="match status" value="1"/>
</dbReference>
<dbReference type="Pfam" id="PF13302">
    <property type="entry name" value="Acetyltransf_3"/>
    <property type="match status" value="1"/>
</dbReference>
<dbReference type="PANTHER" id="PTHR43792">
    <property type="entry name" value="GNAT FAMILY, PUTATIVE (AFU_ORTHOLOGUE AFUA_3G00765)-RELATED-RELATED"/>
    <property type="match status" value="1"/>
</dbReference>
<dbReference type="Proteomes" id="UP000237752">
    <property type="component" value="Unassembled WGS sequence"/>
</dbReference>